<reference evidence="2 3" key="1">
    <citation type="submission" date="2018-07" db="EMBL/GenBank/DDBJ databases">
        <title>Genomic Encyclopedia of Type Strains, Phase III (KMG-III): the genomes of soil and plant-associated and newly described type strains.</title>
        <authorList>
            <person name="Whitman W."/>
        </authorList>
    </citation>
    <scope>NUCLEOTIDE SEQUENCE [LARGE SCALE GENOMIC DNA]</scope>
    <source>
        <strain evidence="2 3">CECT 7948</strain>
    </source>
</reference>
<protein>
    <submittedName>
        <fullName evidence="2">Helix-turn-helix protein</fullName>
    </submittedName>
</protein>
<comment type="caution">
    <text evidence="2">The sequence shown here is derived from an EMBL/GenBank/DDBJ whole genome shotgun (WGS) entry which is preliminary data.</text>
</comment>
<dbReference type="Proteomes" id="UP000256919">
    <property type="component" value="Unassembled WGS sequence"/>
</dbReference>
<dbReference type="AlphaFoldDB" id="A0A3D9N1H0"/>
<evidence type="ECO:0000313" key="2">
    <source>
        <dbReference type="EMBL" id="REE24718.1"/>
    </source>
</evidence>
<gene>
    <name evidence="2" type="ORF">DFQ09_10322</name>
</gene>
<sequence length="98" mass="11370">MQKQSILLQSITLDEIIKKFDSVENALFSLSQNLTSRNFNDELLSRKDACELLQIDSSTLWHWTNKGKVKAYSISNRRYYKRSELIDCLTPVKTINNG</sequence>
<dbReference type="Pfam" id="PF12728">
    <property type="entry name" value="HTH_17"/>
    <property type="match status" value="1"/>
</dbReference>
<dbReference type="SUPFAM" id="SSF46955">
    <property type="entry name" value="Putative DNA-binding domain"/>
    <property type="match status" value="1"/>
</dbReference>
<dbReference type="RefSeq" id="WP_115809010.1">
    <property type="nucleotide sequence ID" value="NZ_QREI01000003.1"/>
</dbReference>
<accession>A0A3D9N1H0</accession>
<name>A0A3D9N1H0_9FLAO</name>
<dbReference type="OrthoDB" id="1097811at2"/>
<organism evidence="2 3">
    <name type="scientific">Winogradskyella pacifica</name>
    <dbReference type="NCBI Taxonomy" id="664642"/>
    <lineage>
        <taxon>Bacteria</taxon>
        <taxon>Pseudomonadati</taxon>
        <taxon>Bacteroidota</taxon>
        <taxon>Flavobacteriia</taxon>
        <taxon>Flavobacteriales</taxon>
        <taxon>Flavobacteriaceae</taxon>
        <taxon>Winogradskyella</taxon>
    </lineage>
</organism>
<evidence type="ECO:0000259" key="1">
    <source>
        <dbReference type="Pfam" id="PF12728"/>
    </source>
</evidence>
<dbReference type="InterPro" id="IPR009061">
    <property type="entry name" value="DNA-bd_dom_put_sf"/>
</dbReference>
<dbReference type="InterPro" id="IPR041657">
    <property type="entry name" value="HTH_17"/>
</dbReference>
<evidence type="ECO:0000313" key="3">
    <source>
        <dbReference type="Proteomes" id="UP000256919"/>
    </source>
</evidence>
<feature type="domain" description="Helix-turn-helix" evidence="1">
    <location>
        <begin position="43"/>
        <end position="87"/>
    </location>
</feature>
<keyword evidence="3" id="KW-1185">Reference proteome</keyword>
<proteinExistence type="predicted"/>
<dbReference type="EMBL" id="QREI01000003">
    <property type="protein sequence ID" value="REE24718.1"/>
    <property type="molecule type" value="Genomic_DNA"/>
</dbReference>